<accession>A0AA36IEW1</accession>
<dbReference type="AlphaFoldDB" id="A0AA36IEW1"/>
<reference evidence="2" key="1">
    <citation type="submission" date="2023-08" db="EMBL/GenBank/DDBJ databases">
        <authorList>
            <person name="Chen Y."/>
            <person name="Shah S."/>
            <person name="Dougan E. K."/>
            <person name="Thang M."/>
            <person name="Chan C."/>
        </authorList>
    </citation>
    <scope>NUCLEOTIDE SEQUENCE</scope>
</reference>
<dbReference type="Proteomes" id="UP001178507">
    <property type="component" value="Unassembled WGS sequence"/>
</dbReference>
<keyword evidence="3" id="KW-1185">Reference proteome</keyword>
<name>A0AA36IEW1_9DINO</name>
<dbReference type="EMBL" id="CAUJNA010001172">
    <property type="protein sequence ID" value="CAJ1384964.1"/>
    <property type="molecule type" value="Genomic_DNA"/>
</dbReference>
<evidence type="ECO:0000313" key="2">
    <source>
        <dbReference type="EMBL" id="CAJ1384964.1"/>
    </source>
</evidence>
<proteinExistence type="predicted"/>
<protein>
    <submittedName>
        <fullName evidence="2">Uncharacterized protein</fullName>
    </submittedName>
</protein>
<feature type="compositionally biased region" description="Polar residues" evidence="1">
    <location>
        <begin position="22"/>
        <end position="35"/>
    </location>
</feature>
<feature type="region of interest" description="Disordered" evidence="1">
    <location>
        <begin position="1"/>
        <end position="35"/>
    </location>
</feature>
<sequence length="111" mass="12125">MAVWPGETGSHLPLSMEEIQRSSRSGPENFSSGGMTLRCRSTSRALWRACQGGDLGAHGDGDHSVDKIINKLKEHFAPFTENALPKAFEKAVCGDSSVWRQQEEQGVLQPV</sequence>
<evidence type="ECO:0000256" key="1">
    <source>
        <dbReference type="SAM" id="MobiDB-lite"/>
    </source>
</evidence>
<organism evidence="2 3">
    <name type="scientific">Effrenium voratum</name>
    <dbReference type="NCBI Taxonomy" id="2562239"/>
    <lineage>
        <taxon>Eukaryota</taxon>
        <taxon>Sar</taxon>
        <taxon>Alveolata</taxon>
        <taxon>Dinophyceae</taxon>
        <taxon>Suessiales</taxon>
        <taxon>Symbiodiniaceae</taxon>
        <taxon>Effrenium</taxon>
    </lineage>
</organism>
<evidence type="ECO:0000313" key="3">
    <source>
        <dbReference type="Proteomes" id="UP001178507"/>
    </source>
</evidence>
<comment type="caution">
    <text evidence="2">The sequence shown here is derived from an EMBL/GenBank/DDBJ whole genome shotgun (WGS) entry which is preliminary data.</text>
</comment>
<gene>
    <name evidence="2" type="ORF">EVOR1521_LOCUS11679</name>
</gene>